<organism evidence="1 2">
    <name type="scientific">Russula earlei</name>
    <dbReference type="NCBI Taxonomy" id="71964"/>
    <lineage>
        <taxon>Eukaryota</taxon>
        <taxon>Fungi</taxon>
        <taxon>Dikarya</taxon>
        <taxon>Basidiomycota</taxon>
        <taxon>Agaricomycotina</taxon>
        <taxon>Agaricomycetes</taxon>
        <taxon>Russulales</taxon>
        <taxon>Russulaceae</taxon>
        <taxon>Russula</taxon>
    </lineage>
</organism>
<comment type="caution">
    <text evidence="1">The sequence shown here is derived from an EMBL/GenBank/DDBJ whole genome shotgun (WGS) entry which is preliminary data.</text>
</comment>
<keyword evidence="2" id="KW-1185">Reference proteome</keyword>
<accession>A0ACC0TUE6</accession>
<sequence>MEYRHGLRWSGEDSESGGRRRLFIALNCATLLVAGGSLTHIRVFASVLSMTTTNQSISGRITVNTLPDDVLVDIFYFYVNDWDIGTSGWHALVHVCQRWRHIVLGSPRRLNLRLVYRGIMSEMQDRCIRKKRKCYVARYSYHSVCSNFTTIKVSCLHSNHQTLYSHHQGYIEHH</sequence>
<name>A0ACC0TUE6_9AGAM</name>
<dbReference type="EMBL" id="JAGFNK010000644">
    <property type="protein sequence ID" value="KAI9445777.1"/>
    <property type="molecule type" value="Genomic_DNA"/>
</dbReference>
<reference evidence="1" key="1">
    <citation type="submission" date="2021-03" db="EMBL/GenBank/DDBJ databases">
        <title>Evolutionary priming and transition to the ectomycorrhizal habit in an iconic lineage of mushroom-forming fungi: is preadaptation a requirement?</title>
        <authorList>
            <consortium name="DOE Joint Genome Institute"/>
            <person name="Looney B.P."/>
            <person name="Miyauchi S."/>
            <person name="Morin E."/>
            <person name="Drula E."/>
            <person name="Courty P.E."/>
            <person name="Chicoki N."/>
            <person name="Fauchery L."/>
            <person name="Kohler A."/>
            <person name="Kuo A."/>
            <person name="LaButti K."/>
            <person name="Pangilinan J."/>
            <person name="Lipzen A."/>
            <person name="Riley R."/>
            <person name="Andreopoulos W."/>
            <person name="He G."/>
            <person name="Johnson J."/>
            <person name="Barry K.W."/>
            <person name="Grigoriev I.V."/>
            <person name="Nagy L."/>
            <person name="Hibbett D."/>
            <person name="Henrissat B."/>
            <person name="Matheny P.B."/>
            <person name="Labbe J."/>
            <person name="Martin A.F."/>
        </authorList>
    </citation>
    <scope>NUCLEOTIDE SEQUENCE</scope>
    <source>
        <strain evidence="1">BPL698</strain>
    </source>
</reference>
<proteinExistence type="predicted"/>
<dbReference type="Proteomes" id="UP001207468">
    <property type="component" value="Unassembled WGS sequence"/>
</dbReference>
<gene>
    <name evidence="1" type="ORF">F5148DRAFT_758450</name>
</gene>
<protein>
    <submittedName>
        <fullName evidence="1">Uncharacterized protein</fullName>
    </submittedName>
</protein>
<evidence type="ECO:0000313" key="2">
    <source>
        <dbReference type="Proteomes" id="UP001207468"/>
    </source>
</evidence>
<evidence type="ECO:0000313" key="1">
    <source>
        <dbReference type="EMBL" id="KAI9445777.1"/>
    </source>
</evidence>